<dbReference type="PANTHER" id="PTHR47197">
    <property type="entry name" value="PROTEIN NIRF"/>
    <property type="match status" value="1"/>
</dbReference>
<dbReference type="KEGG" id="abas:ACPOL_3051"/>
<gene>
    <name evidence="1" type="ORF">ACPOL_3051</name>
</gene>
<name>A0A2Z5G028_9BACT</name>
<dbReference type="Proteomes" id="UP000253606">
    <property type="component" value="Chromosome"/>
</dbReference>
<evidence type="ECO:0000313" key="1">
    <source>
        <dbReference type="EMBL" id="AXC12350.1"/>
    </source>
</evidence>
<dbReference type="InterPro" id="IPR011048">
    <property type="entry name" value="Haem_d1_sf"/>
</dbReference>
<dbReference type="EMBL" id="CP030840">
    <property type="protein sequence ID" value="AXC12350.1"/>
    <property type="molecule type" value="Genomic_DNA"/>
</dbReference>
<keyword evidence="2" id="KW-1185">Reference proteome</keyword>
<dbReference type="PANTHER" id="PTHR47197:SF3">
    <property type="entry name" value="DIHYDRO-HEME D1 DEHYDROGENASE"/>
    <property type="match status" value="1"/>
</dbReference>
<organism evidence="1 2">
    <name type="scientific">Acidisarcina polymorpha</name>
    <dbReference type="NCBI Taxonomy" id="2211140"/>
    <lineage>
        <taxon>Bacteria</taxon>
        <taxon>Pseudomonadati</taxon>
        <taxon>Acidobacteriota</taxon>
        <taxon>Terriglobia</taxon>
        <taxon>Terriglobales</taxon>
        <taxon>Acidobacteriaceae</taxon>
        <taxon>Acidisarcina</taxon>
    </lineage>
</organism>
<dbReference type="RefSeq" id="WP_114207584.1">
    <property type="nucleotide sequence ID" value="NZ_CP030840.1"/>
</dbReference>
<dbReference type="OrthoDB" id="9770071at2"/>
<proteinExistence type="predicted"/>
<dbReference type="AlphaFoldDB" id="A0A2Z5G028"/>
<dbReference type="SUPFAM" id="SSF51004">
    <property type="entry name" value="C-terminal (heme d1) domain of cytochrome cd1-nitrite reductase"/>
    <property type="match status" value="1"/>
</dbReference>
<dbReference type="InterPro" id="IPR051200">
    <property type="entry name" value="Host-pathogen_enzymatic-act"/>
</dbReference>
<dbReference type="InterPro" id="IPR015943">
    <property type="entry name" value="WD40/YVTN_repeat-like_dom_sf"/>
</dbReference>
<accession>A0A2Z5G028</accession>
<protein>
    <submittedName>
        <fullName evidence="1">Uncharacterized protein</fullName>
    </submittedName>
</protein>
<sequence>MKRYSDRNFTTGTSGLIAVDKIGNEVLFLDPDSYNVVASIKGFALRVHELLISEDHTRAFIPIYGDGIHGNNPNPGHLIAVIDLIQKRHVGDFSVAPYEAPHGMRWGSRGQLYCICENSGVVVEMNPDTGVIVQVFEVGSNKGHRIEVLPDGSKLYSETEEDAFLAILDLSSQAGPKKLALPSELDGLGMSPDGGTILVVDGESPRLYVVDPTTDSLRTVIALEHHKKAAQIVRYSPSGEFIVVTSHEEPLGTILDRNLENQKKLKLGKGPMDMAFHSDGDTVLIANQDDGTITVVNLRKAEVMKTLKAGTGVESLSFY</sequence>
<evidence type="ECO:0000313" key="2">
    <source>
        <dbReference type="Proteomes" id="UP000253606"/>
    </source>
</evidence>
<dbReference type="Gene3D" id="2.130.10.10">
    <property type="entry name" value="YVTN repeat-like/Quinoprotein amine dehydrogenase"/>
    <property type="match status" value="2"/>
</dbReference>
<reference evidence="1 2" key="1">
    <citation type="journal article" date="2018" name="Front. Microbiol.">
        <title>Hydrolytic Capabilities as a Key to Environmental Success: Chitinolytic and Cellulolytic Acidobacteria From Acidic Sub-arctic Soils and Boreal Peatlands.</title>
        <authorList>
            <person name="Belova S.E."/>
            <person name="Ravin N.V."/>
            <person name="Pankratov T.A."/>
            <person name="Rakitin A.L."/>
            <person name="Ivanova A.A."/>
            <person name="Beletsky A.V."/>
            <person name="Mardanov A.V."/>
            <person name="Sinninghe Damste J.S."/>
            <person name="Dedysh S.N."/>
        </authorList>
    </citation>
    <scope>NUCLEOTIDE SEQUENCE [LARGE SCALE GENOMIC DNA]</scope>
    <source>
        <strain evidence="1 2">SBC82</strain>
    </source>
</reference>